<protein>
    <submittedName>
        <fullName evidence="1">Uncharacterized protein</fullName>
    </submittedName>
</protein>
<gene>
    <name evidence="1" type="ORF">SK128_020461</name>
</gene>
<proteinExistence type="predicted"/>
<dbReference type="AlphaFoldDB" id="A0AAN8WIW9"/>
<sequence length="86" mass="10083">ESIVDSVTTYKKSAHTCYFENQISDMLRDCFVMGLANESTQHLLLEEKELTFNKAKVKMELRHRSTPFSISKVYLPELVAYRHWTP</sequence>
<keyword evidence="2" id="KW-1185">Reference proteome</keyword>
<feature type="non-terminal residue" evidence="1">
    <location>
        <position position="1"/>
    </location>
</feature>
<reference evidence="1 2" key="1">
    <citation type="submission" date="2023-11" db="EMBL/GenBank/DDBJ databases">
        <title>Halocaridina rubra genome assembly.</title>
        <authorList>
            <person name="Smith C."/>
        </authorList>
    </citation>
    <scope>NUCLEOTIDE SEQUENCE [LARGE SCALE GENOMIC DNA]</scope>
    <source>
        <strain evidence="1">EP-1</strain>
        <tissue evidence="1">Whole</tissue>
    </source>
</reference>
<evidence type="ECO:0000313" key="2">
    <source>
        <dbReference type="Proteomes" id="UP001381693"/>
    </source>
</evidence>
<dbReference type="Proteomes" id="UP001381693">
    <property type="component" value="Unassembled WGS sequence"/>
</dbReference>
<organism evidence="1 2">
    <name type="scientific">Halocaridina rubra</name>
    <name type="common">Hawaiian red shrimp</name>
    <dbReference type="NCBI Taxonomy" id="373956"/>
    <lineage>
        <taxon>Eukaryota</taxon>
        <taxon>Metazoa</taxon>
        <taxon>Ecdysozoa</taxon>
        <taxon>Arthropoda</taxon>
        <taxon>Crustacea</taxon>
        <taxon>Multicrustacea</taxon>
        <taxon>Malacostraca</taxon>
        <taxon>Eumalacostraca</taxon>
        <taxon>Eucarida</taxon>
        <taxon>Decapoda</taxon>
        <taxon>Pleocyemata</taxon>
        <taxon>Caridea</taxon>
        <taxon>Atyoidea</taxon>
        <taxon>Atyidae</taxon>
        <taxon>Halocaridina</taxon>
    </lineage>
</organism>
<accession>A0AAN8WIW9</accession>
<evidence type="ECO:0000313" key="1">
    <source>
        <dbReference type="EMBL" id="KAK7065882.1"/>
    </source>
</evidence>
<name>A0AAN8WIW9_HALRR</name>
<dbReference type="EMBL" id="JAXCGZ010019698">
    <property type="protein sequence ID" value="KAK7065882.1"/>
    <property type="molecule type" value="Genomic_DNA"/>
</dbReference>
<comment type="caution">
    <text evidence="1">The sequence shown here is derived from an EMBL/GenBank/DDBJ whole genome shotgun (WGS) entry which is preliminary data.</text>
</comment>